<comment type="caution">
    <text evidence="1">The sequence shown here is derived from an EMBL/GenBank/DDBJ whole genome shotgun (WGS) entry which is preliminary data.</text>
</comment>
<organism evidence="1 2">
    <name type="scientific">Seiridium cardinale</name>
    <dbReference type="NCBI Taxonomy" id="138064"/>
    <lineage>
        <taxon>Eukaryota</taxon>
        <taxon>Fungi</taxon>
        <taxon>Dikarya</taxon>
        <taxon>Ascomycota</taxon>
        <taxon>Pezizomycotina</taxon>
        <taxon>Sordariomycetes</taxon>
        <taxon>Xylariomycetidae</taxon>
        <taxon>Amphisphaeriales</taxon>
        <taxon>Sporocadaceae</taxon>
        <taxon>Seiridium</taxon>
    </lineage>
</organism>
<sequence length="46" mass="5476">MGPSVLWGTAARVICRRGFPRIKRRNWSSKLRFSTRPRTSRRYIPT</sequence>
<evidence type="ECO:0000313" key="1">
    <source>
        <dbReference type="EMBL" id="KAK9769494.1"/>
    </source>
</evidence>
<dbReference type="EMBL" id="JARVKM010000122">
    <property type="protein sequence ID" value="KAK9769494.1"/>
    <property type="molecule type" value="Genomic_DNA"/>
</dbReference>
<reference evidence="1 2" key="1">
    <citation type="submission" date="2024-02" db="EMBL/GenBank/DDBJ databases">
        <title>First draft genome assembly of two strains of Seiridium cardinale.</title>
        <authorList>
            <person name="Emiliani G."/>
            <person name="Scali E."/>
        </authorList>
    </citation>
    <scope>NUCLEOTIDE SEQUENCE [LARGE SCALE GENOMIC DNA]</scope>
    <source>
        <strain evidence="1 2">BM-138-000479</strain>
    </source>
</reference>
<evidence type="ECO:0000313" key="2">
    <source>
        <dbReference type="Proteomes" id="UP001465668"/>
    </source>
</evidence>
<name>A0ABR2X6T4_9PEZI</name>
<dbReference type="Proteomes" id="UP001465668">
    <property type="component" value="Unassembled WGS sequence"/>
</dbReference>
<keyword evidence="2" id="KW-1185">Reference proteome</keyword>
<protein>
    <recommendedName>
        <fullName evidence="3">Ribosomal protein L2</fullName>
    </recommendedName>
</protein>
<evidence type="ECO:0008006" key="3">
    <source>
        <dbReference type="Google" id="ProtNLM"/>
    </source>
</evidence>
<proteinExistence type="predicted"/>
<accession>A0ABR2X6T4</accession>
<gene>
    <name evidence="1" type="ORF">SCAR479_13855</name>
</gene>